<gene>
    <name evidence="2" type="ORF">Cba03nite_20400</name>
</gene>
<protein>
    <submittedName>
        <fullName evidence="2">Uncharacterized protein</fullName>
    </submittedName>
</protein>
<sequence>MTAVDPVFVRDGPLLDWFGGVFDTLTFTIPAGILGFGLPHRPMRPVHLSGHLLDPDTGFDERDRIWAGIVLASRDPATGAKFRLIAFGLALPGLMGWRAKVRPYDIVARADLDADLAYGFLRRLAVIDPAAANIASRLLDTATAYAGHRLSAHLSRPTPTESEHPPAPPPDLADAARQALQEAAAQMRADGNSLAALDVKLIAATRLNGHPLPEAARALGIAAPVAYKRRQRAEARLAAHLTGASATARPAAEAATATRPPAAIPAPRAPEPSPAPSAPSAN</sequence>
<organism evidence="2 3">
    <name type="scientific">Catellatospora bangladeshensis</name>
    <dbReference type="NCBI Taxonomy" id="310355"/>
    <lineage>
        <taxon>Bacteria</taxon>
        <taxon>Bacillati</taxon>
        <taxon>Actinomycetota</taxon>
        <taxon>Actinomycetes</taxon>
        <taxon>Micromonosporales</taxon>
        <taxon>Micromonosporaceae</taxon>
        <taxon>Catellatospora</taxon>
    </lineage>
</organism>
<comment type="caution">
    <text evidence="2">The sequence shown here is derived from an EMBL/GenBank/DDBJ whole genome shotgun (WGS) entry which is preliminary data.</text>
</comment>
<dbReference type="EMBL" id="BONF01000010">
    <property type="protein sequence ID" value="GIF80691.1"/>
    <property type="molecule type" value="Genomic_DNA"/>
</dbReference>
<name>A0A8J3JAM8_9ACTN</name>
<feature type="compositionally biased region" description="Low complexity" evidence="1">
    <location>
        <begin position="244"/>
        <end position="261"/>
    </location>
</feature>
<evidence type="ECO:0000313" key="3">
    <source>
        <dbReference type="Proteomes" id="UP000601223"/>
    </source>
</evidence>
<reference evidence="2 3" key="1">
    <citation type="submission" date="2021-01" db="EMBL/GenBank/DDBJ databases">
        <title>Whole genome shotgun sequence of Catellatospora bangladeshensis NBRC 107357.</title>
        <authorList>
            <person name="Komaki H."/>
            <person name="Tamura T."/>
        </authorList>
    </citation>
    <scope>NUCLEOTIDE SEQUENCE [LARGE SCALE GENOMIC DNA]</scope>
    <source>
        <strain evidence="2 3">NBRC 107357</strain>
    </source>
</reference>
<proteinExistence type="predicted"/>
<accession>A0A8J3JAM8</accession>
<dbReference type="AlphaFoldDB" id="A0A8J3JAM8"/>
<evidence type="ECO:0000256" key="1">
    <source>
        <dbReference type="SAM" id="MobiDB-lite"/>
    </source>
</evidence>
<feature type="region of interest" description="Disordered" evidence="1">
    <location>
        <begin position="153"/>
        <end position="173"/>
    </location>
</feature>
<feature type="region of interest" description="Disordered" evidence="1">
    <location>
        <begin position="242"/>
        <end position="282"/>
    </location>
</feature>
<dbReference type="Proteomes" id="UP000601223">
    <property type="component" value="Unassembled WGS sequence"/>
</dbReference>
<keyword evidence="3" id="KW-1185">Reference proteome</keyword>
<feature type="compositionally biased region" description="Pro residues" evidence="1">
    <location>
        <begin position="262"/>
        <end position="282"/>
    </location>
</feature>
<evidence type="ECO:0000313" key="2">
    <source>
        <dbReference type="EMBL" id="GIF80691.1"/>
    </source>
</evidence>